<dbReference type="GeneID" id="111146551"/>
<evidence type="ECO:0000313" key="2">
    <source>
        <dbReference type="Proteomes" id="UP000248482"/>
    </source>
</evidence>
<protein>
    <submittedName>
        <fullName evidence="3">Collagen alpha-2(I) chain-like</fullName>
    </submittedName>
</protein>
<dbReference type="RefSeq" id="XP_022357845.1">
    <property type="nucleotide sequence ID" value="XM_022502137.1"/>
</dbReference>
<feature type="compositionally biased region" description="Low complexity" evidence="1">
    <location>
        <begin position="142"/>
        <end position="153"/>
    </location>
</feature>
<feature type="region of interest" description="Disordered" evidence="1">
    <location>
        <begin position="1"/>
        <end position="169"/>
    </location>
</feature>
<feature type="compositionally biased region" description="Low complexity" evidence="1">
    <location>
        <begin position="71"/>
        <end position="87"/>
    </location>
</feature>
<accession>A0A2Y9JJ53</accession>
<gene>
    <name evidence="3" type="primary">LOC111146551</name>
</gene>
<proteinExistence type="predicted"/>
<keyword evidence="2" id="KW-1185">Reference proteome</keyword>
<dbReference type="Proteomes" id="UP000248482">
    <property type="component" value="Unplaced"/>
</dbReference>
<reference evidence="3" key="1">
    <citation type="submission" date="2025-08" db="UniProtKB">
        <authorList>
            <consortium name="RefSeq"/>
        </authorList>
    </citation>
    <scope>IDENTIFICATION</scope>
    <source>
        <tissue evidence="3">Blood</tissue>
    </source>
</reference>
<organism evidence="2 3">
    <name type="scientific">Enhydra lutris kenyoni</name>
    <name type="common">northern sea otter</name>
    <dbReference type="NCBI Taxonomy" id="391180"/>
    <lineage>
        <taxon>Eukaryota</taxon>
        <taxon>Metazoa</taxon>
        <taxon>Chordata</taxon>
        <taxon>Craniata</taxon>
        <taxon>Vertebrata</taxon>
        <taxon>Euteleostomi</taxon>
        <taxon>Mammalia</taxon>
        <taxon>Eutheria</taxon>
        <taxon>Laurasiatheria</taxon>
        <taxon>Carnivora</taxon>
        <taxon>Caniformia</taxon>
        <taxon>Musteloidea</taxon>
        <taxon>Mustelidae</taxon>
        <taxon>Lutrinae</taxon>
        <taxon>Enhydra</taxon>
    </lineage>
</organism>
<evidence type="ECO:0000313" key="3">
    <source>
        <dbReference type="RefSeq" id="XP_022357845.1"/>
    </source>
</evidence>
<evidence type="ECO:0000256" key="1">
    <source>
        <dbReference type="SAM" id="MobiDB-lite"/>
    </source>
</evidence>
<dbReference type="KEGG" id="elk:111146551"/>
<dbReference type="AlphaFoldDB" id="A0A2Y9JJ53"/>
<name>A0A2Y9JJ53_ENHLU</name>
<sequence length="169" mass="17634">MCSGPGSARGRRGKAATSAARARSVPPGARGSDGADHGGSHPRTQRLGPPSWISGTLDPEESEGDRDRMVAPGRPGRSAGRPARAGGPPDPMRPRVRDAAAEWGGGRRRAPRGARPGPQDGRCRHGPAQLGFQQLCGRGRWGRPARPLRSGGPRARRAPAPGRPSPRGH</sequence>